<evidence type="ECO:0000256" key="4">
    <source>
        <dbReference type="SAM" id="Phobius"/>
    </source>
</evidence>
<evidence type="ECO:0000256" key="3">
    <source>
        <dbReference type="PROSITE-ProRule" id="PRU00339"/>
    </source>
</evidence>
<reference evidence="6 7" key="1">
    <citation type="submission" date="2014-08" db="EMBL/GenBank/DDBJ databases">
        <title>Genome sequences of NCPPB Pectobacterium isolates.</title>
        <authorList>
            <person name="Glover R.H."/>
            <person name="Sapp M."/>
            <person name="Elphinstone J."/>
        </authorList>
    </citation>
    <scope>NUCLEOTIDE SEQUENCE [LARGE SCALE GENOMIC DNA]</scope>
    <source>
        <strain evidence="6 7">LMG 21372</strain>
    </source>
</reference>
<feature type="repeat" description="TPR" evidence="3">
    <location>
        <begin position="161"/>
        <end position="194"/>
    </location>
</feature>
<dbReference type="InterPro" id="IPR011990">
    <property type="entry name" value="TPR-like_helical_dom_sf"/>
</dbReference>
<dbReference type="NCBIfam" id="NF007692">
    <property type="entry name" value="PRK10370.1"/>
    <property type="match status" value="1"/>
</dbReference>
<evidence type="ECO:0000256" key="1">
    <source>
        <dbReference type="ARBA" id="ARBA00022737"/>
    </source>
</evidence>
<dbReference type="InterPro" id="IPR019734">
    <property type="entry name" value="TPR_rpt"/>
</dbReference>
<organism evidence="6 7">
    <name type="scientific">Pectobacterium brasiliense</name>
    <dbReference type="NCBI Taxonomy" id="180957"/>
    <lineage>
        <taxon>Bacteria</taxon>
        <taxon>Pseudomonadati</taxon>
        <taxon>Pseudomonadota</taxon>
        <taxon>Gammaproteobacteria</taxon>
        <taxon>Enterobacterales</taxon>
        <taxon>Pectobacteriaceae</taxon>
        <taxon>Pectobacterium</taxon>
    </lineage>
</organism>
<protein>
    <submittedName>
        <fullName evidence="6">Nitrite reductase</fullName>
    </submittedName>
</protein>
<keyword evidence="4" id="KW-0472">Membrane</keyword>
<feature type="domain" description="Cytochrome c-type biogenesis protein H TPR" evidence="5">
    <location>
        <begin position="127"/>
        <end position="263"/>
    </location>
</feature>
<keyword evidence="4" id="KW-0812">Transmembrane</keyword>
<dbReference type="AlphaFoldDB" id="A0A0M2F1N3"/>
<keyword evidence="1" id="KW-0677">Repeat</keyword>
<dbReference type="STRING" id="180957.B5S52_09220"/>
<dbReference type="GO" id="GO:0005886">
    <property type="term" value="C:plasma membrane"/>
    <property type="evidence" value="ECO:0007669"/>
    <property type="project" value="TreeGrafter"/>
</dbReference>
<dbReference type="PANTHER" id="PTHR47870">
    <property type="entry name" value="CYTOCHROME C-TYPE BIOGENESIS PROTEIN CCMH"/>
    <property type="match status" value="1"/>
</dbReference>
<dbReference type="Gene3D" id="1.25.40.10">
    <property type="entry name" value="Tetratricopeptide repeat domain"/>
    <property type="match status" value="1"/>
</dbReference>
<dbReference type="InterPro" id="IPR056413">
    <property type="entry name" value="TPR_CcmH_CycH"/>
</dbReference>
<keyword evidence="4" id="KW-1133">Transmembrane helix</keyword>
<dbReference type="PANTHER" id="PTHR47870:SF2">
    <property type="entry name" value="FORMATE-DEPENDENT NITRITE REDUCTASE COMPLEX SUBUNIT NRFF"/>
    <property type="match status" value="1"/>
</dbReference>
<keyword evidence="2 3" id="KW-0802">TPR repeat</keyword>
<comment type="caution">
    <text evidence="6">The sequence shown here is derived from an EMBL/GenBank/DDBJ whole genome shotgun (WGS) entry which is preliminary data.</text>
</comment>
<dbReference type="PROSITE" id="PS50005">
    <property type="entry name" value="TPR"/>
    <property type="match status" value="1"/>
</dbReference>
<evidence type="ECO:0000259" key="5">
    <source>
        <dbReference type="Pfam" id="PF23914"/>
    </source>
</evidence>
<accession>A0A0M2F1N3</accession>
<sequence length="286" mass="31833">MSLLSVNLLDLNVLRMVFVAITVVVLAVGLLWPLLPLRKPEGDDKLPRLAERIWHFQCEQAGKLLSEHEARMLGRELSHDLPLTSSSSSASRPMPVIAVVVAIVSILLGSATFYMLSPRAALVQTERQRLADPLHDFSAAQQQEKQLVTLQDNIRKTPGNSVLWAELGEYYLYRNAYDNALRAYRQAIALKGDSAELYSALATVLYYQAGQAVTPPMQEMVDKALALDANEVTALMLLASDAFLKADYARAITIWQRLLDTYSPRVNRVQLIEAINTATLLKNSQK</sequence>
<feature type="transmembrane region" description="Helical" evidence="4">
    <location>
        <begin position="96"/>
        <end position="116"/>
    </location>
</feature>
<name>A0A0M2F1N3_9GAMM</name>
<gene>
    <name evidence="6" type="ORF">KU74_09555</name>
</gene>
<dbReference type="Pfam" id="PF23914">
    <property type="entry name" value="TPR_CcmH_CycH"/>
    <property type="match status" value="1"/>
</dbReference>
<evidence type="ECO:0000313" key="7">
    <source>
        <dbReference type="Proteomes" id="UP000029435"/>
    </source>
</evidence>
<feature type="transmembrane region" description="Helical" evidence="4">
    <location>
        <begin position="12"/>
        <end position="35"/>
    </location>
</feature>
<dbReference type="OrthoDB" id="9776053at2"/>
<dbReference type="Proteomes" id="UP000029435">
    <property type="component" value="Unassembled WGS sequence"/>
</dbReference>
<evidence type="ECO:0000313" key="6">
    <source>
        <dbReference type="EMBL" id="KGA33726.1"/>
    </source>
</evidence>
<dbReference type="InterPro" id="IPR051263">
    <property type="entry name" value="C-type_cytochrome_biogenesis"/>
</dbReference>
<dbReference type="RefSeq" id="WP_039314380.1">
    <property type="nucleotide sequence ID" value="NZ_JQOD01000002.1"/>
</dbReference>
<evidence type="ECO:0000256" key="2">
    <source>
        <dbReference type="ARBA" id="ARBA00022803"/>
    </source>
</evidence>
<proteinExistence type="predicted"/>
<dbReference type="SUPFAM" id="SSF48452">
    <property type="entry name" value="TPR-like"/>
    <property type="match status" value="1"/>
</dbReference>
<dbReference type="EMBL" id="JQOD01000002">
    <property type="protein sequence ID" value="KGA33726.1"/>
    <property type="molecule type" value="Genomic_DNA"/>
</dbReference>